<reference evidence="1" key="2">
    <citation type="journal article" date="2020" name="Nat. Commun.">
        <title>Large-scale genome sequencing of mycorrhizal fungi provides insights into the early evolution of symbiotic traits.</title>
        <authorList>
            <person name="Miyauchi S."/>
            <person name="Kiss E."/>
            <person name="Kuo A."/>
            <person name="Drula E."/>
            <person name="Kohler A."/>
            <person name="Sanchez-Garcia M."/>
            <person name="Morin E."/>
            <person name="Andreopoulos B."/>
            <person name="Barry K.W."/>
            <person name="Bonito G."/>
            <person name="Buee M."/>
            <person name="Carver A."/>
            <person name="Chen C."/>
            <person name="Cichocki N."/>
            <person name="Clum A."/>
            <person name="Culley D."/>
            <person name="Crous P.W."/>
            <person name="Fauchery L."/>
            <person name="Girlanda M."/>
            <person name="Hayes R.D."/>
            <person name="Keri Z."/>
            <person name="LaButti K."/>
            <person name="Lipzen A."/>
            <person name="Lombard V."/>
            <person name="Magnuson J."/>
            <person name="Maillard F."/>
            <person name="Murat C."/>
            <person name="Nolan M."/>
            <person name="Ohm R.A."/>
            <person name="Pangilinan J."/>
            <person name="Pereira M.F."/>
            <person name="Perotto S."/>
            <person name="Peter M."/>
            <person name="Pfister S."/>
            <person name="Riley R."/>
            <person name="Sitrit Y."/>
            <person name="Stielow J.B."/>
            <person name="Szollosi G."/>
            <person name="Zifcakova L."/>
            <person name="Stursova M."/>
            <person name="Spatafora J.W."/>
            <person name="Tedersoo L."/>
            <person name="Vaario L.M."/>
            <person name="Yamada A."/>
            <person name="Yan M."/>
            <person name="Wang P."/>
            <person name="Xu J."/>
            <person name="Bruns T."/>
            <person name="Baldrian P."/>
            <person name="Vilgalys R."/>
            <person name="Dunand C."/>
            <person name="Henrissat B."/>
            <person name="Grigoriev I.V."/>
            <person name="Hibbett D."/>
            <person name="Nagy L.G."/>
            <person name="Martin F.M."/>
        </authorList>
    </citation>
    <scope>NUCLEOTIDE SEQUENCE</scope>
    <source>
        <strain evidence="1">P2</strain>
    </source>
</reference>
<sequence>MYPPQWTFTNPTSDSTTPSVPPVNHPHLPQYKPITVISAEDFSDEEAEVEPIEDFSEEADKPAAVQFLPPQNVLQDHWQRNGPLAPAPPPSTHQAAGPVQYVQPAPVQHIPSAPVPPTSAQSALVPTQSAPVQEEPVQQDTIQPATATVTEEPFEDVLTLPTPQLDDAPLL</sequence>
<dbReference type="EMBL" id="MU118178">
    <property type="protein sequence ID" value="KAF9643885.1"/>
    <property type="molecule type" value="Genomic_DNA"/>
</dbReference>
<keyword evidence="2" id="KW-1185">Reference proteome</keyword>
<comment type="caution">
    <text evidence="1">The sequence shown here is derived from an EMBL/GenBank/DDBJ whole genome shotgun (WGS) entry which is preliminary data.</text>
</comment>
<gene>
    <name evidence="1" type="ORF">BDM02DRAFT_3191113</name>
</gene>
<reference evidence="1" key="1">
    <citation type="submission" date="2019-10" db="EMBL/GenBank/DDBJ databases">
        <authorList>
            <consortium name="DOE Joint Genome Institute"/>
            <person name="Kuo A."/>
            <person name="Miyauchi S."/>
            <person name="Kiss E."/>
            <person name="Drula E."/>
            <person name="Kohler A."/>
            <person name="Sanchez-Garcia M."/>
            <person name="Andreopoulos B."/>
            <person name="Barry K.W."/>
            <person name="Bonito G."/>
            <person name="Buee M."/>
            <person name="Carver A."/>
            <person name="Chen C."/>
            <person name="Cichocki N."/>
            <person name="Clum A."/>
            <person name="Culley D."/>
            <person name="Crous P.W."/>
            <person name="Fauchery L."/>
            <person name="Girlanda M."/>
            <person name="Hayes R."/>
            <person name="Keri Z."/>
            <person name="Labutti K."/>
            <person name="Lipzen A."/>
            <person name="Lombard V."/>
            <person name="Magnuson J."/>
            <person name="Maillard F."/>
            <person name="Morin E."/>
            <person name="Murat C."/>
            <person name="Nolan M."/>
            <person name="Ohm R."/>
            <person name="Pangilinan J."/>
            <person name="Pereira M."/>
            <person name="Perotto S."/>
            <person name="Peter M."/>
            <person name="Riley R."/>
            <person name="Sitrit Y."/>
            <person name="Stielow B."/>
            <person name="Szollosi G."/>
            <person name="Zifcakova L."/>
            <person name="Stursova M."/>
            <person name="Spatafora J.W."/>
            <person name="Tedersoo L."/>
            <person name="Vaario L.-M."/>
            <person name="Yamada A."/>
            <person name="Yan M."/>
            <person name="Wang P."/>
            <person name="Xu J."/>
            <person name="Bruns T."/>
            <person name="Baldrian P."/>
            <person name="Vilgalys R."/>
            <person name="Henrissat B."/>
            <person name="Grigoriev I.V."/>
            <person name="Hibbett D."/>
            <person name="Nagy L.G."/>
            <person name="Martin F.M."/>
        </authorList>
    </citation>
    <scope>NUCLEOTIDE SEQUENCE</scope>
    <source>
        <strain evidence="1">P2</strain>
    </source>
</reference>
<evidence type="ECO:0000313" key="1">
    <source>
        <dbReference type="EMBL" id="KAF9643885.1"/>
    </source>
</evidence>
<protein>
    <submittedName>
        <fullName evidence="1">Uncharacterized protein</fullName>
    </submittedName>
</protein>
<evidence type="ECO:0000313" key="2">
    <source>
        <dbReference type="Proteomes" id="UP000886501"/>
    </source>
</evidence>
<name>A0ACB6Z2G2_THEGA</name>
<organism evidence="1 2">
    <name type="scientific">Thelephora ganbajun</name>
    <name type="common">Ganba fungus</name>
    <dbReference type="NCBI Taxonomy" id="370292"/>
    <lineage>
        <taxon>Eukaryota</taxon>
        <taxon>Fungi</taxon>
        <taxon>Dikarya</taxon>
        <taxon>Basidiomycota</taxon>
        <taxon>Agaricomycotina</taxon>
        <taxon>Agaricomycetes</taxon>
        <taxon>Thelephorales</taxon>
        <taxon>Thelephoraceae</taxon>
        <taxon>Thelephora</taxon>
    </lineage>
</organism>
<accession>A0ACB6Z2G2</accession>
<proteinExistence type="predicted"/>
<dbReference type="Proteomes" id="UP000886501">
    <property type="component" value="Unassembled WGS sequence"/>
</dbReference>